<evidence type="ECO:0000313" key="3">
    <source>
        <dbReference type="Proteomes" id="UP001279642"/>
    </source>
</evidence>
<keyword evidence="1" id="KW-0812">Transmembrane</keyword>
<dbReference type="RefSeq" id="WP_320507775.1">
    <property type="nucleotide sequence ID" value="NZ_JAXCLW010000002.1"/>
</dbReference>
<protein>
    <submittedName>
        <fullName evidence="2">Uncharacterized protein</fullName>
    </submittedName>
</protein>
<dbReference type="Proteomes" id="UP001279642">
    <property type="component" value="Unassembled WGS sequence"/>
</dbReference>
<keyword evidence="1" id="KW-0472">Membrane</keyword>
<name>A0ABU5E9I4_9PROT</name>
<dbReference type="EMBL" id="JAXCLW010000002">
    <property type="protein sequence ID" value="MDY0882709.1"/>
    <property type="molecule type" value="Genomic_DNA"/>
</dbReference>
<evidence type="ECO:0000256" key="1">
    <source>
        <dbReference type="SAM" id="Phobius"/>
    </source>
</evidence>
<keyword evidence="3" id="KW-1185">Reference proteome</keyword>
<organism evidence="2 3">
    <name type="scientific">Dongia soli</name>
    <dbReference type="NCBI Taxonomy" id="600628"/>
    <lineage>
        <taxon>Bacteria</taxon>
        <taxon>Pseudomonadati</taxon>
        <taxon>Pseudomonadota</taxon>
        <taxon>Alphaproteobacteria</taxon>
        <taxon>Rhodospirillales</taxon>
        <taxon>Dongiaceae</taxon>
        <taxon>Dongia</taxon>
    </lineage>
</organism>
<reference evidence="2 3" key="1">
    <citation type="journal article" date="2016" name="Antonie Van Leeuwenhoek">
        <title>Dongia soli sp. nov., isolated from soil from Dokdo, Korea.</title>
        <authorList>
            <person name="Kim D.U."/>
            <person name="Lee H."/>
            <person name="Kim H."/>
            <person name="Kim S.G."/>
            <person name="Ka J.O."/>
        </authorList>
    </citation>
    <scope>NUCLEOTIDE SEQUENCE [LARGE SCALE GENOMIC DNA]</scope>
    <source>
        <strain evidence="2 3">D78</strain>
    </source>
</reference>
<comment type="caution">
    <text evidence="2">The sequence shown here is derived from an EMBL/GenBank/DDBJ whole genome shotgun (WGS) entry which is preliminary data.</text>
</comment>
<feature type="transmembrane region" description="Helical" evidence="1">
    <location>
        <begin position="118"/>
        <end position="141"/>
    </location>
</feature>
<evidence type="ECO:0000313" key="2">
    <source>
        <dbReference type="EMBL" id="MDY0882709.1"/>
    </source>
</evidence>
<keyword evidence="1" id="KW-1133">Transmembrane helix</keyword>
<accession>A0ABU5E9I4</accession>
<proteinExistence type="predicted"/>
<gene>
    <name evidence="2" type="ORF">SMD27_07635</name>
</gene>
<sequence>MIRPDWGKDWRRGMKNAERINFYSQETAYPAAASDRSPGPMAENRADTGAAETVLRDTAFLRAQLTAILSRPLDADTEKRELQRLLREIDTARQTHFNVTAVKSSPQRRLAERRRLRLAQLASLAALLVALISATALWWVYRQAESMLGRPLTPAILLTATAEDLRVTFRPGATTADIADLLRSLQLRVVDGPASDGSYVLRREGGADSVRAANALRDRRSLVHSVVAAD</sequence>